<dbReference type="Proteomes" id="UP000441754">
    <property type="component" value="Unassembled WGS sequence"/>
</dbReference>
<dbReference type="RefSeq" id="WP_154175057.1">
    <property type="nucleotide sequence ID" value="NZ_WJXZ01000005.1"/>
</dbReference>
<organism evidence="1 2">
    <name type="scientific">Larkinella terrae</name>
    <dbReference type="NCBI Taxonomy" id="2025311"/>
    <lineage>
        <taxon>Bacteria</taxon>
        <taxon>Pseudomonadati</taxon>
        <taxon>Bacteroidota</taxon>
        <taxon>Cytophagia</taxon>
        <taxon>Cytophagales</taxon>
        <taxon>Spirosomataceae</taxon>
        <taxon>Larkinella</taxon>
    </lineage>
</organism>
<evidence type="ECO:0000313" key="2">
    <source>
        <dbReference type="Proteomes" id="UP000441754"/>
    </source>
</evidence>
<comment type="caution">
    <text evidence="1">The sequence shown here is derived from an EMBL/GenBank/DDBJ whole genome shotgun (WGS) entry which is preliminary data.</text>
</comment>
<protein>
    <submittedName>
        <fullName evidence="1">Uncharacterized protein</fullName>
    </submittedName>
</protein>
<accession>A0A7K0EIJ9</accession>
<reference evidence="1 2" key="1">
    <citation type="journal article" date="2018" name="Antonie Van Leeuwenhoek">
        <title>Larkinella terrae sp. nov., isolated from soil on Jeju Island, South Korea.</title>
        <authorList>
            <person name="Ten L.N."/>
            <person name="Jeon J."/>
            <person name="Park S.J."/>
            <person name="Park S."/>
            <person name="Lee S.Y."/>
            <person name="Kim M.K."/>
            <person name="Jung H.Y."/>
        </authorList>
    </citation>
    <scope>NUCLEOTIDE SEQUENCE [LARGE SCALE GENOMIC DNA]</scope>
    <source>
        <strain evidence="1 2">KCTC 52001</strain>
    </source>
</reference>
<gene>
    <name evidence="1" type="ORF">GJJ30_10250</name>
</gene>
<dbReference type="AlphaFoldDB" id="A0A7K0EIJ9"/>
<name>A0A7K0EIJ9_9BACT</name>
<dbReference type="EMBL" id="WJXZ01000005">
    <property type="protein sequence ID" value="MRS61669.1"/>
    <property type="molecule type" value="Genomic_DNA"/>
</dbReference>
<keyword evidence="2" id="KW-1185">Reference proteome</keyword>
<evidence type="ECO:0000313" key="1">
    <source>
        <dbReference type="EMBL" id="MRS61669.1"/>
    </source>
</evidence>
<sequence length="154" mass="18582">MKTIFIIAQALRLIRLSAVVRREFPEWNGKRPNELIRDYCDHWAVQVALDEMQRYEHVVLQESEGRKPDPWQPLRCPPLYLRILRYKGRHFSKLHYVQRTTVETIKAHCALVTVWNKNRELSQLPFRTQEELNQYIDQRIMEAFINAVPENRRN</sequence>
<proteinExistence type="predicted"/>